<dbReference type="EMBL" id="VSRR010014688">
    <property type="protein sequence ID" value="MPC57316.1"/>
    <property type="molecule type" value="Genomic_DNA"/>
</dbReference>
<evidence type="ECO:0000313" key="2">
    <source>
        <dbReference type="Proteomes" id="UP000324222"/>
    </source>
</evidence>
<dbReference type="Proteomes" id="UP000324222">
    <property type="component" value="Unassembled WGS sequence"/>
</dbReference>
<proteinExistence type="predicted"/>
<dbReference type="AlphaFoldDB" id="A0A5B7GIA5"/>
<reference evidence="1 2" key="1">
    <citation type="submission" date="2019-05" db="EMBL/GenBank/DDBJ databases">
        <title>Another draft genome of Portunus trituberculatus and its Hox gene families provides insights of decapod evolution.</title>
        <authorList>
            <person name="Jeong J.-H."/>
            <person name="Song I."/>
            <person name="Kim S."/>
            <person name="Choi T."/>
            <person name="Kim D."/>
            <person name="Ryu S."/>
            <person name="Kim W."/>
        </authorList>
    </citation>
    <scope>NUCLEOTIDE SEQUENCE [LARGE SCALE GENOMIC DNA]</scope>
    <source>
        <tissue evidence="1">Muscle</tissue>
    </source>
</reference>
<protein>
    <submittedName>
        <fullName evidence="1">Uncharacterized protein</fullName>
    </submittedName>
</protein>
<sequence>MLEVRDYLKEKKLDVMCIVETKLREQIHVNFKDEG</sequence>
<organism evidence="1 2">
    <name type="scientific">Portunus trituberculatus</name>
    <name type="common">Swimming crab</name>
    <name type="synonym">Neptunus trituberculatus</name>
    <dbReference type="NCBI Taxonomy" id="210409"/>
    <lineage>
        <taxon>Eukaryota</taxon>
        <taxon>Metazoa</taxon>
        <taxon>Ecdysozoa</taxon>
        <taxon>Arthropoda</taxon>
        <taxon>Crustacea</taxon>
        <taxon>Multicrustacea</taxon>
        <taxon>Malacostraca</taxon>
        <taxon>Eumalacostraca</taxon>
        <taxon>Eucarida</taxon>
        <taxon>Decapoda</taxon>
        <taxon>Pleocyemata</taxon>
        <taxon>Brachyura</taxon>
        <taxon>Eubrachyura</taxon>
        <taxon>Portunoidea</taxon>
        <taxon>Portunidae</taxon>
        <taxon>Portuninae</taxon>
        <taxon>Portunus</taxon>
    </lineage>
</organism>
<gene>
    <name evidence="1" type="ORF">E2C01_051294</name>
</gene>
<evidence type="ECO:0000313" key="1">
    <source>
        <dbReference type="EMBL" id="MPC57316.1"/>
    </source>
</evidence>
<comment type="caution">
    <text evidence="1">The sequence shown here is derived from an EMBL/GenBank/DDBJ whole genome shotgun (WGS) entry which is preliminary data.</text>
</comment>
<keyword evidence="2" id="KW-1185">Reference proteome</keyword>
<name>A0A5B7GIA5_PORTR</name>
<accession>A0A5B7GIA5</accession>